<feature type="signal peptide" evidence="10">
    <location>
        <begin position="1"/>
        <end position="27"/>
    </location>
</feature>
<evidence type="ECO:0000256" key="1">
    <source>
        <dbReference type="ARBA" id="ARBA00004571"/>
    </source>
</evidence>
<protein>
    <submittedName>
        <fullName evidence="13">SusC/RagA family TonB-linked outer membrane protein</fullName>
    </submittedName>
</protein>
<dbReference type="InterPro" id="IPR008969">
    <property type="entry name" value="CarboxyPept-like_regulatory"/>
</dbReference>
<dbReference type="InterPro" id="IPR000531">
    <property type="entry name" value="Beta-barrel_TonB"/>
</dbReference>
<keyword evidence="7 8" id="KW-0998">Cell outer membrane</keyword>
<evidence type="ECO:0000256" key="9">
    <source>
        <dbReference type="RuleBase" id="RU003357"/>
    </source>
</evidence>
<name>A0A966DTI3_9SPHI</name>
<dbReference type="InterPro" id="IPR023996">
    <property type="entry name" value="TonB-dep_OMP_SusC/RagA"/>
</dbReference>
<evidence type="ECO:0000256" key="3">
    <source>
        <dbReference type="ARBA" id="ARBA00022452"/>
    </source>
</evidence>
<evidence type="ECO:0000256" key="8">
    <source>
        <dbReference type="PROSITE-ProRule" id="PRU01360"/>
    </source>
</evidence>
<dbReference type="EMBL" id="WWEO01000044">
    <property type="protein sequence ID" value="NCD71288.1"/>
    <property type="molecule type" value="Genomic_DNA"/>
</dbReference>
<dbReference type="Gene3D" id="2.60.40.1120">
    <property type="entry name" value="Carboxypeptidase-like, regulatory domain"/>
    <property type="match status" value="1"/>
</dbReference>
<dbReference type="InterPro" id="IPR012910">
    <property type="entry name" value="Plug_dom"/>
</dbReference>
<dbReference type="InterPro" id="IPR039426">
    <property type="entry name" value="TonB-dep_rcpt-like"/>
</dbReference>
<dbReference type="NCBIfam" id="TIGR04056">
    <property type="entry name" value="OMP_RagA_SusC"/>
    <property type="match status" value="1"/>
</dbReference>
<keyword evidence="5 9" id="KW-0798">TonB box</keyword>
<dbReference type="AlphaFoldDB" id="A0A966DTI3"/>
<comment type="caution">
    <text evidence="13">The sequence shown here is derived from an EMBL/GenBank/DDBJ whole genome shotgun (WGS) entry which is preliminary data.</text>
</comment>
<gene>
    <name evidence="13" type="ORF">GSY63_18120</name>
</gene>
<evidence type="ECO:0000259" key="12">
    <source>
        <dbReference type="Pfam" id="PF07715"/>
    </source>
</evidence>
<evidence type="ECO:0000256" key="7">
    <source>
        <dbReference type="ARBA" id="ARBA00023237"/>
    </source>
</evidence>
<reference evidence="13" key="2">
    <citation type="submission" date="2020-10" db="EMBL/GenBank/DDBJ databases">
        <title>Mucilaginibacter sp. nov., isolated from soil.</title>
        <authorList>
            <person name="Jeon C.O."/>
        </authorList>
    </citation>
    <scope>NUCLEOTIDE SEQUENCE</scope>
    <source>
        <strain evidence="13">R11</strain>
    </source>
</reference>
<reference evidence="13" key="1">
    <citation type="submission" date="2020-01" db="EMBL/GenBank/DDBJ databases">
        <authorList>
            <person name="Seo Y.L."/>
        </authorList>
    </citation>
    <scope>NUCLEOTIDE SEQUENCE</scope>
    <source>
        <strain evidence="13">R11</strain>
    </source>
</reference>
<evidence type="ECO:0000256" key="4">
    <source>
        <dbReference type="ARBA" id="ARBA00022692"/>
    </source>
</evidence>
<dbReference type="PROSITE" id="PS52016">
    <property type="entry name" value="TONB_DEPENDENT_REC_3"/>
    <property type="match status" value="1"/>
</dbReference>
<dbReference type="SUPFAM" id="SSF56935">
    <property type="entry name" value="Porins"/>
    <property type="match status" value="1"/>
</dbReference>
<dbReference type="InterPro" id="IPR036942">
    <property type="entry name" value="Beta-barrel_TonB_sf"/>
</dbReference>
<dbReference type="Gene3D" id="2.170.130.10">
    <property type="entry name" value="TonB-dependent receptor, plug domain"/>
    <property type="match status" value="1"/>
</dbReference>
<proteinExistence type="inferred from homology"/>
<comment type="subcellular location">
    <subcellularLocation>
        <location evidence="1 8">Cell outer membrane</location>
        <topology evidence="1 8">Multi-pass membrane protein</topology>
    </subcellularLocation>
</comment>
<dbReference type="InterPro" id="IPR023997">
    <property type="entry name" value="TonB-dep_OMP_SusC/RagA_CS"/>
</dbReference>
<keyword evidence="6 8" id="KW-0472">Membrane</keyword>
<feature type="chain" id="PRO_5037631785" evidence="10">
    <location>
        <begin position="28"/>
        <end position="1067"/>
    </location>
</feature>
<comment type="similarity">
    <text evidence="8 9">Belongs to the TonB-dependent receptor family.</text>
</comment>
<evidence type="ECO:0000313" key="13">
    <source>
        <dbReference type="EMBL" id="NCD71288.1"/>
    </source>
</evidence>
<keyword evidence="10" id="KW-0732">Signal</keyword>
<keyword evidence="14" id="KW-1185">Reference proteome</keyword>
<evidence type="ECO:0000256" key="10">
    <source>
        <dbReference type="SAM" id="SignalP"/>
    </source>
</evidence>
<feature type="domain" description="TonB-dependent receptor plug" evidence="12">
    <location>
        <begin position="120"/>
        <end position="224"/>
    </location>
</feature>
<organism evidence="13 14">
    <name type="scientific">Mucilaginibacter agri</name>
    <dbReference type="NCBI Taxonomy" id="2695265"/>
    <lineage>
        <taxon>Bacteria</taxon>
        <taxon>Pseudomonadati</taxon>
        <taxon>Bacteroidota</taxon>
        <taxon>Sphingobacteriia</taxon>
        <taxon>Sphingobacteriales</taxon>
        <taxon>Sphingobacteriaceae</taxon>
        <taxon>Mucilaginibacter</taxon>
    </lineage>
</organism>
<sequence length="1067" mass="115405">MFKSLLLKVRVLCLLLCCILSSLAVTAQTKITGKVIGSDDKQPVVGAAIRIKGTTIGTVTDVNGNFTLSATSGQVLVVTYVGYTTQEVKVTGAPNYPITLVVGNNSLNEVVVTGYTSQRKKDIAGAVATVDVTAAKQLPTASSDQLLQGQAAGVTVVSQGGPGEASSVTVRGISNFGNNAPLYVIDGVQTNSMNDLNPNDIESISVLKDAGAAAIYGIAGGNGVVVITTKKGKQGKSTISYDGYIGTQRPLGGNPFNLLNGTGYAQLVKQVDPTNALLQANGQFYDYGYQGPSSKGYANEGAAAVNPNLYKFDAQNPGNDYLIQKFNKAGTDWFHEVYKPAFQQSHTVTAQGANDKNAYYFSLGYLDQKGTLIDTYYKRYQARVNTVFNVKNHVRVGENLQAYVTQRPGNIGDNNNEGNSTSYIYRIQPQIPVYDIGGNYGGTYAGTAQLGNANNPVARQDRTKNNVSKSFNVQGSAYLEADFLKYFTAKTMIAGGTSTYYYRNIATNTYESGENHAVANSTGEGSGYFTNYNWSNTINYKQIIGKHNINAIVGYEQKDNMNRIMSGSGNSLFSTDPYYASLTAATANKVVDSGVSFQPTSTQSVFARLDYIFNDKYILGATVRRDGFSAFADGRKWGTFPAVNLAWRISQEDFLKGVSWLNDLKIRGSYGEAGNNANTPGSNNLTLFGAAPSKSYYAIDGSINSSQQGFYNTQLGNTKTTWETDKISDGGFDATILNNKFDISFDYFVKKSTNLLVNVTLPATVGGGAAPYVNNGTVTNKGFEAALTYHGRAGSDFTYNLTGNFSAYKNKITALEASFDQQGSRIGTLVRQQLGQPIGAFFGYKQIGYFRDAADVAASPTQTDAAPGRFKFADIDGDGKITDKDRTNIGNPSPDFTYGLNVMLNYKHFDFTAVFYGSQGNKDYNYIKYWTNFYSTLTGNKSNDLLNNAWSPTNLTPKTPKAELTSSFSTDQQSNSYYVENGSFFKAKTMQLGYTFGANQLKRVGVDKLNIYIQATNLFTVTKYTGLDPEIQPSTSVAGGATPNAGIDYGNYPNNQRLFLLGARLTF</sequence>
<dbReference type="Gene3D" id="2.40.170.20">
    <property type="entry name" value="TonB-dependent receptor, beta-barrel domain"/>
    <property type="match status" value="1"/>
</dbReference>
<accession>A0A966DTI3</accession>
<keyword evidence="2 8" id="KW-0813">Transport</keyword>
<feature type="domain" description="TonB-dependent receptor-like beta-barrel" evidence="11">
    <location>
        <begin position="413"/>
        <end position="910"/>
    </location>
</feature>
<dbReference type="Pfam" id="PF13715">
    <property type="entry name" value="CarbopepD_reg_2"/>
    <property type="match status" value="1"/>
</dbReference>
<dbReference type="Proteomes" id="UP000638732">
    <property type="component" value="Unassembled WGS sequence"/>
</dbReference>
<evidence type="ECO:0000256" key="2">
    <source>
        <dbReference type="ARBA" id="ARBA00022448"/>
    </source>
</evidence>
<dbReference type="NCBIfam" id="TIGR04057">
    <property type="entry name" value="SusC_RagA_signa"/>
    <property type="match status" value="1"/>
</dbReference>
<evidence type="ECO:0000256" key="6">
    <source>
        <dbReference type="ARBA" id="ARBA00023136"/>
    </source>
</evidence>
<dbReference type="InterPro" id="IPR037066">
    <property type="entry name" value="Plug_dom_sf"/>
</dbReference>
<dbReference type="SUPFAM" id="SSF49464">
    <property type="entry name" value="Carboxypeptidase regulatory domain-like"/>
    <property type="match status" value="1"/>
</dbReference>
<dbReference type="Pfam" id="PF00593">
    <property type="entry name" value="TonB_dep_Rec_b-barrel"/>
    <property type="match status" value="1"/>
</dbReference>
<keyword evidence="4 8" id="KW-0812">Transmembrane</keyword>
<evidence type="ECO:0000256" key="5">
    <source>
        <dbReference type="ARBA" id="ARBA00023077"/>
    </source>
</evidence>
<evidence type="ECO:0000259" key="11">
    <source>
        <dbReference type="Pfam" id="PF00593"/>
    </source>
</evidence>
<dbReference type="Pfam" id="PF07715">
    <property type="entry name" value="Plug"/>
    <property type="match status" value="1"/>
</dbReference>
<keyword evidence="3 8" id="KW-1134">Transmembrane beta strand</keyword>
<evidence type="ECO:0000313" key="14">
    <source>
        <dbReference type="Proteomes" id="UP000638732"/>
    </source>
</evidence>
<dbReference type="RefSeq" id="WP_166587254.1">
    <property type="nucleotide sequence ID" value="NZ_WWEO01000044.1"/>
</dbReference>
<dbReference type="GO" id="GO:0009279">
    <property type="term" value="C:cell outer membrane"/>
    <property type="evidence" value="ECO:0007669"/>
    <property type="project" value="UniProtKB-SubCell"/>
</dbReference>